<accession>A0ABQ1M4G1</accession>
<dbReference type="EMBL" id="BMCH01000004">
    <property type="protein sequence ID" value="GGC32566.1"/>
    <property type="molecule type" value="Genomic_DNA"/>
</dbReference>
<proteinExistence type="predicted"/>
<sequence>MRRNYVVVPLILSALALAGVASRRTSLARHPVELRLKLVQCHVTGLESYCEEIGGGKMFEVADIPEALRDNLITQCSIRSYCDMTLTVPYREARKTQIHTIMDASWDET</sequence>
<reference evidence="2" key="1">
    <citation type="journal article" date="2019" name="Int. J. Syst. Evol. Microbiol.">
        <title>The Global Catalogue of Microorganisms (GCM) 10K type strain sequencing project: providing services to taxonomists for standard genome sequencing and annotation.</title>
        <authorList>
            <consortium name="The Broad Institute Genomics Platform"/>
            <consortium name="The Broad Institute Genome Sequencing Center for Infectious Disease"/>
            <person name="Wu L."/>
            <person name="Ma J."/>
        </authorList>
    </citation>
    <scope>NUCLEOTIDE SEQUENCE [LARGE SCALE GENOMIC DNA]</scope>
    <source>
        <strain evidence="2">CCM 7132</strain>
    </source>
</reference>
<evidence type="ECO:0000313" key="1">
    <source>
        <dbReference type="EMBL" id="GGC32566.1"/>
    </source>
</evidence>
<name>A0ABQ1M4G1_9PROT</name>
<keyword evidence="2" id="KW-1185">Reference proteome</keyword>
<comment type="caution">
    <text evidence="1">The sequence shown here is derived from an EMBL/GenBank/DDBJ whole genome shotgun (WGS) entry which is preliminary data.</text>
</comment>
<organism evidence="1 2">
    <name type="scientific">Asaia siamensis</name>
    <dbReference type="NCBI Taxonomy" id="110479"/>
    <lineage>
        <taxon>Bacteria</taxon>
        <taxon>Pseudomonadati</taxon>
        <taxon>Pseudomonadota</taxon>
        <taxon>Alphaproteobacteria</taxon>
        <taxon>Acetobacterales</taxon>
        <taxon>Acetobacteraceae</taxon>
        <taxon>Asaia</taxon>
    </lineage>
</organism>
<protein>
    <submittedName>
        <fullName evidence="1">Uncharacterized protein</fullName>
    </submittedName>
</protein>
<gene>
    <name evidence="1" type="ORF">GCM10007207_17560</name>
</gene>
<evidence type="ECO:0000313" key="2">
    <source>
        <dbReference type="Proteomes" id="UP000637769"/>
    </source>
</evidence>
<dbReference type="Proteomes" id="UP000637769">
    <property type="component" value="Unassembled WGS sequence"/>
</dbReference>